<proteinExistence type="inferred from homology"/>
<dbReference type="PANTHER" id="PTHR45685">
    <property type="entry name" value="HELICASE SRCAP-RELATED"/>
    <property type="match status" value="1"/>
</dbReference>
<dbReference type="GO" id="GO:0016887">
    <property type="term" value="F:ATP hydrolysis activity"/>
    <property type="evidence" value="ECO:0007669"/>
    <property type="project" value="TreeGrafter"/>
</dbReference>
<evidence type="ECO:0000259" key="7">
    <source>
        <dbReference type="PROSITE" id="PS51413"/>
    </source>
</evidence>
<sequence length="448" mass="49304">HARFASGSNEYSSSGNTKRRESPEWNLQQSEGFREEQEDVDEEEDEEIYGTEAGVSTDGRERTVTGESCTTDWRTADRDKQEGENEFDDDDEDQLTAIVRRQREAFSARVAAGRPSIRNQTKTTNPSDFSHPLSGANSASIARALQTNKVLREWKMLARKVLCKVARQCLAVRREKISSAKRAARECARVIRQRALLSHKAGRDAVSRGHRLCREIAANWRNSALSILNGSGPWTVNGITFPASTDSPASSVMLRQSEYHNYGLSVKGDTSGGVAGLDGSAVESAAAARRRAERAAAEQRRADLELLEARRQQRKLNFLITQTELYAHFMARKMDVTVTKTVDASQSSAVPVEKVNESAEWAPEGDGETAETTRILRRLEESDEEVEDRPSEDSEISVVPSGDQSPATSDPQNRSLVRTTKSPGSSSIAVAAKAAATRLGIKIEDEYG</sequence>
<dbReference type="InterPro" id="IPR020838">
    <property type="entry name" value="DBINO"/>
</dbReference>
<comment type="function">
    <text evidence="4">ATPase component of the INO80 complex which remodels chromatin by shifting nucleosomes and is involved in DNA repair.</text>
</comment>
<feature type="compositionally biased region" description="Acidic residues" evidence="6">
    <location>
        <begin position="84"/>
        <end position="94"/>
    </location>
</feature>
<dbReference type="PROSITE" id="PS51413">
    <property type="entry name" value="DBINO"/>
    <property type="match status" value="1"/>
</dbReference>
<evidence type="ECO:0000256" key="2">
    <source>
        <dbReference type="ARBA" id="ARBA00022741"/>
    </source>
</evidence>
<feature type="coiled-coil region" evidence="5">
    <location>
        <begin position="282"/>
        <end position="312"/>
    </location>
</feature>
<feature type="compositionally biased region" description="Polar residues" evidence="6">
    <location>
        <begin position="1"/>
        <end position="16"/>
    </location>
</feature>
<organism evidence="8 9">
    <name type="scientific">Fasciolopsis buskii</name>
    <dbReference type="NCBI Taxonomy" id="27845"/>
    <lineage>
        <taxon>Eukaryota</taxon>
        <taxon>Metazoa</taxon>
        <taxon>Spiralia</taxon>
        <taxon>Lophotrochozoa</taxon>
        <taxon>Platyhelminthes</taxon>
        <taxon>Trematoda</taxon>
        <taxon>Digenea</taxon>
        <taxon>Plagiorchiida</taxon>
        <taxon>Echinostomata</taxon>
        <taxon>Echinostomatoidea</taxon>
        <taxon>Fasciolidae</taxon>
        <taxon>Fasciolopsis</taxon>
    </lineage>
</organism>
<keyword evidence="4" id="KW-0234">DNA repair</keyword>
<dbReference type="GO" id="GO:0031011">
    <property type="term" value="C:Ino80 complex"/>
    <property type="evidence" value="ECO:0007669"/>
    <property type="project" value="UniProtKB-UniRule"/>
</dbReference>
<evidence type="ECO:0000256" key="1">
    <source>
        <dbReference type="ARBA" id="ARBA00004123"/>
    </source>
</evidence>
<dbReference type="Proteomes" id="UP000728185">
    <property type="component" value="Unassembled WGS sequence"/>
</dbReference>
<dbReference type="AlphaFoldDB" id="A0A8E0S230"/>
<dbReference type="GO" id="GO:0042393">
    <property type="term" value="F:histone binding"/>
    <property type="evidence" value="ECO:0007669"/>
    <property type="project" value="TreeGrafter"/>
</dbReference>
<keyword evidence="8" id="KW-0347">Helicase</keyword>
<comment type="similarity">
    <text evidence="4">Belongs to the SNF2/RAD54 helicase family.</text>
</comment>
<keyword evidence="5" id="KW-0175">Coiled coil</keyword>
<keyword evidence="4" id="KW-0378">Hydrolase</keyword>
<evidence type="ECO:0000256" key="6">
    <source>
        <dbReference type="SAM" id="MobiDB-lite"/>
    </source>
</evidence>
<comment type="caution">
    <text evidence="8">The sequence shown here is derived from an EMBL/GenBank/DDBJ whole genome shotgun (WGS) entry which is preliminary data.</text>
</comment>
<feature type="compositionally biased region" description="Acidic residues" evidence="6">
    <location>
        <begin position="36"/>
        <end position="49"/>
    </location>
</feature>
<evidence type="ECO:0000313" key="8">
    <source>
        <dbReference type="EMBL" id="KAA0195844.1"/>
    </source>
</evidence>
<evidence type="ECO:0000256" key="5">
    <source>
        <dbReference type="SAM" id="Coils"/>
    </source>
</evidence>
<feature type="region of interest" description="Disordered" evidence="6">
    <location>
        <begin position="1"/>
        <end position="94"/>
    </location>
</feature>
<dbReference type="GO" id="GO:0003677">
    <property type="term" value="F:DNA binding"/>
    <property type="evidence" value="ECO:0007669"/>
    <property type="project" value="UniProtKB-UniRule"/>
</dbReference>
<feature type="compositionally biased region" description="Basic and acidic residues" evidence="6">
    <location>
        <begin position="74"/>
        <end position="83"/>
    </location>
</feature>
<protein>
    <recommendedName>
        <fullName evidence="4">Chromatin-remodeling ATPase INO80</fullName>
        <ecNumber evidence="4">3.6.4.-</ecNumber>
    </recommendedName>
</protein>
<evidence type="ECO:0000313" key="9">
    <source>
        <dbReference type="Proteomes" id="UP000728185"/>
    </source>
</evidence>
<feature type="compositionally biased region" description="Polar residues" evidence="6">
    <location>
        <begin position="117"/>
        <end position="128"/>
    </location>
</feature>
<dbReference type="EMBL" id="LUCM01003417">
    <property type="protein sequence ID" value="KAA0195844.1"/>
    <property type="molecule type" value="Genomic_DNA"/>
</dbReference>
<dbReference type="EC" id="3.6.4.-" evidence="4"/>
<feature type="region of interest" description="Disordered" evidence="6">
    <location>
        <begin position="107"/>
        <end position="134"/>
    </location>
</feature>
<comment type="subunit">
    <text evidence="4">Component of the INO80 chromatin-remodeling complex.</text>
</comment>
<dbReference type="OrthoDB" id="5847120at2759"/>
<feature type="compositionally biased region" description="Polar residues" evidence="6">
    <location>
        <begin position="402"/>
        <end position="428"/>
    </location>
</feature>
<evidence type="ECO:0000256" key="3">
    <source>
        <dbReference type="ARBA" id="ARBA00022840"/>
    </source>
</evidence>
<keyword evidence="2" id="KW-0547">Nucleotide-binding</keyword>
<comment type="subcellular location">
    <subcellularLocation>
        <location evidence="1 4">Nucleus</location>
    </subcellularLocation>
</comment>
<dbReference type="InterPro" id="IPR050520">
    <property type="entry name" value="INO80/SWR1_helicase"/>
</dbReference>
<feature type="region of interest" description="Disordered" evidence="6">
    <location>
        <begin position="343"/>
        <end position="431"/>
    </location>
</feature>
<dbReference type="GO" id="GO:0006281">
    <property type="term" value="P:DNA repair"/>
    <property type="evidence" value="ECO:0007669"/>
    <property type="project" value="UniProtKB-UniRule"/>
</dbReference>
<feature type="domain" description="DBINO" evidence="7">
    <location>
        <begin position="211"/>
        <end position="336"/>
    </location>
</feature>
<keyword evidence="3 4" id="KW-0067">ATP-binding</keyword>
<reference evidence="8" key="1">
    <citation type="submission" date="2019-05" db="EMBL/GenBank/DDBJ databases">
        <title>Annotation for the trematode Fasciolopsis buski.</title>
        <authorList>
            <person name="Choi Y.-J."/>
        </authorList>
    </citation>
    <scope>NUCLEOTIDE SEQUENCE</scope>
    <source>
        <strain evidence="8">HT</strain>
        <tissue evidence="8">Whole worm</tissue>
    </source>
</reference>
<dbReference type="GO" id="GO:0005524">
    <property type="term" value="F:ATP binding"/>
    <property type="evidence" value="ECO:0007669"/>
    <property type="project" value="UniProtKB-UniRule"/>
</dbReference>
<dbReference type="PANTHER" id="PTHR45685:SF2">
    <property type="entry name" value="CHROMATIN-REMODELING ATPASE INO80"/>
    <property type="match status" value="1"/>
</dbReference>
<feature type="non-terminal residue" evidence="8">
    <location>
        <position position="1"/>
    </location>
</feature>
<keyword evidence="9" id="KW-1185">Reference proteome</keyword>
<comment type="catalytic activity">
    <reaction evidence="4">
        <text>ATP + H2O = ADP + phosphate + H(+)</text>
        <dbReference type="Rhea" id="RHEA:13065"/>
        <dbReference type="ChEBI" id="CHEBI:15377"/>
        <dbReference type="ChEBI" id="CHEBI:15378"/>
        <dbReference type="ChEBI" id="CHEBI:30616"/>
        <dbReference type="ChEBI" id="CHEBI:43474"/>
        <dbReference type="ChEBI" id="CHEBI:456216"/>
    </reaction>
</comment>
<keyword evidence="4" id="KW-0227">DNA damage</keyword>
<name>A0A8E0S230_9TREM</name>
<dbReference type="GO" id="GO:0004386">
    <property type="term" value="F:helicase activity"/>
    <property type="evidence" value="ECO:0007669"/>
    <property type="project" value="UniProtKB-KW"/>
</dbReference>
<dbReference type="GO" id="GO:0006338">
    <property type="term" value="P:chromatin remodeling"/>
    <property type="evidence" value="ECO:0007669"/>
    <property type="project" value="UniProtKB-UniRule"/>
</dbReference>
<dbReference type="Pfam" id="PF13892">
    <property type="entry name" value="DBINO"/>
    <property type="match status" value="2"/>
</dbReference>
<keyword evidence="4" id="KW-0238">DNA-binding</keyword>
<evidence type="ECO:0000256" key="4">
    <source>
        <dbReference type="RuleBase" id="RU368001"/>
    </source>
</evidence>
<comment type="domain">
    <text evidence="4">The DBINO region is involved in binding to DNA.</text>
</comment>
<accession>A0A8E0S230</accession>
<gene>
    <name evidence="8" type="ORF">FBUS_08491</name>
</gene>